<dbReference type="Gene3D" id="2.30.42.10">
    <property type="match status" value="3"/>
</dbReference>
<dbReference type="InterPro" id="IPR051342">
    <property type="entry name" value="PDZ_scaffold"/>
</dbReference>
<dbReference type="PANTHER" id="PTHR19964">
    <property type="entry name" value="MULTIPLE PDZ DOMAIN PROTEIN"/>
    <property type="match status" value="1"/>
</dbReference>
<dbReference type="PROSITE" id="PS50106">
    <property type="entry name" value="PDZ"/>
    <property type="match status" value="2"/>
</dbReference>
<dbReference type="AlphaFoldDB" id="A0A3M7S0N9"/>
<comment type="caution">
    <text evidence="3">The sequence shown here is derived from an EMBL/GenBank/DDBJ whole genome shotgun (WGS) entry which is preliminary data.</text>
</comment>
<feature type="region of interest" description="Disordered" evidence="1">
    <location>
        <begin position="821"/>
        <end position="840"/>
    </location>
</feature>
<reference evidence="3 4" key="1">
    <citation type="journal article" date="2018" name="Sci. Rep.">
        <title>Genomic signatures of local adaptation to the degree of environmental predictability in rotifers.</title>
        <authorList>
            <person name="Franch-Gras L."/>
            <person name="Hahn C."/>
            <person name="Garcia-Roger E.M."/>
            <person name="Carmona M.J."/>
            <person name="Serra M."/>
            <person name="Gomez A."/>
        </authorList>
    </citation>
    <scope>NUCLEOTIDE SEQUENCE [LARGE SCALE GENOMIC DNA]</scope>
    <source>
        <strain evidence="3">HYR1</strain>
    </source>
</reference>
<organism evidence="3 4">
    <name type="scientific">Brachionus plicatilis</name>
    <name type="common">Marine rotifer</name>
    <name type="synonym">Brachionus muelleri</name>
    <dbReference type="NCBI Taxonomy" id="10195"/>
    <lineage>
        <taxon>Eukaryota</taxon>
        <taxon>Metazoa</taxon>
        <taxon>Spiralia</taxon>
        <taxon>Gnathifera</taxon>
        <taxon>Rotifera</taxon>
        <taxon>Eurotatoria</taxon>
        <taxon>Monogononta</taxon>
        <taxon>Pseudotrocha</taxon>
        <taxon>Ploima</taxon>
        <taxon>Brachionidae</taxon>
        <taxon>Brachionus</taxon>
    </lineage>
</organism>
<dbReference type="InterPro" id="IPR001478">
    <property type="entry name" value="PDZ"/>
</dbReference>
<gene>
    <name evidence="3" type="ORF">BpHYR1_047945</name>
</gene>
<feature type="compositionally biased region" description="Polar residues" evidence="1">
    <location>
        <begin position="564"/>
        <end position="576"/>
    </location>
</feature>
<feature type="domain" description="PDZ" evidence="2">
    <location>
        <begin position="307"/>
        <end position="399"/>
    </location>
</feature>
<evidence type="ECO:0000256" key="1">
    <source>
        <dbReference type="SAM" id="MobiDB-lite"/>
    </source>
</evidence>
<sequence>MKNQSSIFRIKMSFAGKCTSLKIIRVKDGRLKINDQLFQIGNINVRGMNSEQVAAVLRQSAFHGQYVKFLVARPVHNSASEADLMDSNEIIDLNQEKANNDIFDIDLPVSKSQCFLIKTSTIVDKRINFKNLITLQNVNMDNEQCDLDKQDQKDLDHENDNNKSMDRLELEPKEILLGNDYIVEIGRNYNFDQNDLLVYVNKELNHFGIWIEKKEQDYFIQAIDTLKNKLQVPQINDQLVEINQTQMSQLHTNLIVLDEKLICFKFCNNFELKAKILGQKWHDHLTNEQDNCEHHANLKSHHLKIIVSRIDKTKSKNIGISLEGTVDLDDNGIEKFPHHYIRSIMPNGPVDTAADTPFAIGDELLEIDSIKLYAISYVQLLDHLKNLKNKQMILVCARRTTAHSQNNGSNLKNDDSYNPLSKTMIVIRALVPGGVAHLDGRLMPGQRLVTVNDHILDDDLILKNGNYTMPSSSINDIKDSLSSSCGKIIHIDLLSYAVDILKSLPIGKVVRLGIQKPLPYPDAEVSSVQSQDEDFSLVNRLSDLKPRQTRIETKTKQIEHHMSASGQESNSEQNASVLPGHGHVKSVNNVCAAGKKMKHENKYGIAATSAPAILSRVQTDCDNLFTFYSSSSQLKLNTLTLYNQKFRSNSSLYLNDTISKCRSCTTHLNDLTYFGDQVSSSLDQNSNSCLWTKKDRSFSVSFPLHTLSNQFNAKHCATTYRNFSNSIKFMDKLLLNEKQNESENIRIESNQQLINENQFHLAFVRNSISSNIIESFECRGPVRDSGPYFLYKVTVWLTVNPLFRLIGSEIPLSEMTNQTTFARPAQKSEKKSSQKTFEKK</sequence>
<feature type="compositionally biased region" description="Basic and acidic residues" evidence="1">
    <location>
        <begin position="826"/>
        <end position="840"/>
    </location>
</feature>
<protein>
    <submittedName>
        <fullName evidence="3">Patj-like protein</fullName>
    </submittedName>
</protein>
<proteinExistence type="predicted"/>
<keyword evidence="4" id="KW-1185">Reference proteome</keyword>
<evidence type="ECO:0000313" key="3">
    <source>
        <dbReference type="EMBL" id="RNA29364.1"/>
    </source>
</evidence>
<feature type="region of interest" description="Disordered" evidence="1">
    <location>
        <begin position="557"/>
        <end position="582"/>
    </location>
</feature>
<dbReference type="SUPFAM" id="SSF50156">
    <property type="entry name" value="PDZ domain-like"/>
    <property type="match status" value="3"/>
</dbReference>
<evidence type="ECO:0000259" key="2">
    <source>
        <dbReference type="PROSITE" id="PS50106"/>
    </source>
</evidence>
<dbReference type="SMART" id="SM00228">
    <property type="entry name" value="PDZ"/>
    <property type="match status" value="3"/>
</dbReference>
<dbReference type="EMBL" id="REGN01002233">
    <property type="protein sequence ID" value="RNA29364.1"/>
    <property type="molecule type" value="Genomic_DNA"/>
</dbReference>
<name>A0A3M7S0N9_BRAPC</name>
<feature type="domain" description="PDZ" evidence="2">
    <location>
        <begin position="394"/>
        <end position="453"/>
    </location>
</feature>
<dbReference type="OrthoDB" id="6022242at2759"/>
<dbReference type="Proteomes" id="UP000276133">
    <property type="component" value="Unassembled WGS sequence"/>
</dbReference>
<dbReference type="PANTHER" id="PTHR19964:SF92">
    <property type="entry name" value="PATJ HOMOLOG"/>
    <property type="match status" value="1"/>
</dbReference>
<evidence type="ECO:0000313" key="4">
    <source>
        <dbReference type="Proteomes" id="UP000276133"/>
    </source>
</evidence>
<dbReference type="InterPro" id="IPR036034">
    <property type="entry name" value="PDZ_sf"/>
</dbReference>
<accession>A0A3M7S0N9</accession>
<dbReference type="STRING" id="10195.A0A3M7S0N9"/>